<feature type="transmembrane region" description="Helical" evidence="1">
    <location>
        <begin position="135"/>
        <end position="156"/>
    </location>
</feature>
<sequence length="239" mass="25015">MRGQWRWVVVGVLLVLGALASSGAVWLHWRACTGPQVSTADWVYAEDPGPVLGDACLQAMDDGFSFLYPDGKGPFRPEALFGLALALLVAASWAVVLLSRTWRRSTRAAGALTLGLVLLVAVLGLQPRSGAMDRVFTPVQLVLGLSVLLTLVLVLVQDAGSARDRARAALALCGPAAVGFVAFAADYSLMVTISEADWDTPPWTGTPTVVATALAGIAVLILSGRRRRPAPAEAVTGTA</sequence>
<dbReference type="RefSeq" id="WP_091072340.1">
    <property type="nucleotide sequence ID" value="NZ_LT629799.1"/>
</dbReference>
<reference evidence="3" key="1">
    <citation type="submission" date="2016-10" db="EMBL/GenBank/DDBJ databases">
        <authorList>
            <person name="Varghese N."/>
            <person name="Submissions S."/>
        </authorList>
    </citation>
    <scope>NUCLEOTIDE SEQUENCE [LARGE SCALE GENOMIC DNA]</scope>
    <source>
        <strain evidence="3">DSM 21743</strain>
    </source>
</reference>
<dbReference type="EMBL" id="LT629799">
    <property type="protein sequence ID" value="SDU80313.1"/>
    <property type="molecule type" value="Genomic_DNA"/>
</dbReference>
<dbReference type="Proteomes" id="UP000198825">
    <property type="component" value="Chromosome I"/>
</dbReference>
<dbReference type="OrthoDB" id="9964109at2"/>
<protein>
    <submittedName>
        <fullName evidence="2">Uncharacterized protein</fullName>
    </submittedName>
</protein>
<keyword evidence="1" id="KW-0472">Membrane</keyword>
<feature type="transmembrane region" description="Helical" evidence="1">
    <location>
        <begin position="202"/>
        <end position="222"/>
    </location>
</feature>
<keyword evidence="1" id="KW-0812">Transmembrane</keyword>
<feature type="transmembrane region" description="Helical" evidence="1">
    <location>
        <begin position="110"/>
        <end position="129"/>
    </location>
</feature>
<keyword evidence="1" id="KW-1133">Transmembrane helix</keyword>
<proteinExistence type="predicted"/>
<evidence type="ECO:0000313" key="3">
    <source>
        <dbReference type="Proteomes" id="UP000198825"/>
    </source>
</evidence>
<evidence type="ECO:0000256" key="1">
    <source>
        <dbReference type="SAM" id="Phobius"/>
    </source>
</evidence>
<feature type="transmembrane region" description="Helical" evidence="1">
    <location>
        <begin position="79"/>
        <end position="98"/>
    </location>
</feature>
<organism evidence="2 3">
    <name type="scientific">Microlunatus sagamiharensis</name>
    <dbReference type="NCBI Taxonomy" id="546874"/>
    <lineage>
        <taxon>Bacteria</taxon>
        <taxon>Bacillati</taxon>
        <taxon>Actinomycetota</taxon>
        <taxon>Actinomycetes</taxon>
        <taxon>Propionibacteriales</taxon>
        <taxon>Propionibacteriaceae</taxon>
        <taxon>Microlunatus</taxon>
    </lineage>
</organism>
<evidence type="ECO:0000313" key="2">
    <source>
        <dbReference type="EMBL" id="SDU80313.1"/>
    </source>
</evidence>
<feature type="transmembrane region" description="Helical" evidence="1">
    <location>
        <begin position="7"/>
        <end position="29"/>
    </location>
</feature>
<keyword evidence="3" id="KW-1185">Reference proteome</keyword>
<gene>
    <name evidence="2" type="ORF">SAMN04488544_0159</name>
</gene>
<dbReference type="AlphaFoldDB" id="A0A1H2LGY0"/>
<name>A0A1H2LGY0_9ACTN</name>
<accession>A0A1H2LGY0</accession>
<feature type="transmembrane region" description="Helical" evidence="1">
    <location>
        <begin position="168"/>
        <end position="190"/>
    </location>
</feature>